<dbReference type="PANTHER" id="PTHR42718:SF9">
    <property type="entry name" value="MAJOR FACILITATOR SUPERFAMILY MULTIDRUG TRANSPORTER MFSC"/>
    <property type="match status" value="1"/>
</dbReference>
<evidence type="ECO:0000313" key="11">
    <source>
        <dbReference type="Proteomes" id="UP000184363"/>
    </source>
</evidence>
<dbReference type="PRINTS" id="PR01036">
    <property type="entry name" value="TCRTETB"/>
</dbReference>
<evidence type="ECO:0000256" key="3">
    <source>
        <dbReference type="ARBA" id="ARBA00022448"/>
    </source>
</evidence>
<keyword evidence="6 8" id="KW-1133">Transmembrane helix</keyword>
<feature type="transmembrane region" description="Helical" evidence="8">
    <location>
        <begin position="322"/>
        <end position="343"/>
    </location>
</feature>
<dbReference type="AlphaFoldDB" id="A0A1M6R7X7"/>
<keyword evidence="4" id="KW-1003">Cell membrane</keyword>
<feature type="transmembrane region" description="Helical" evidence="8">
    <location>
        <begin position="248"/>
        <end position="268"/>
    </location>
</feature>
<feature type="transmembrane region" description="Helical" evidence="8">
    <location>
        <begin position="217"/>
        <end position="236"/>
    </location>
</feature>
<evidence type="ECO:0000256" key="7">
    <source>
        <dbReference type="ARBA" id="ARBA00023136"/>
    </source>
</evidence>
<dbReference type="STRING" id="1848.SAMN05443637_104231"/>
<dbReference type="Gene3D" id="1.20.1250.20">
    <property type="entry name" value="MFS general substrate transporter like domains"/>
    <property type="match status" value="1"/>
</dbReference>
<dbReference type="NCBIfam" id="TIGR00711">
    <property type="entry name" value="efflux_EmrB"/>
    <property type="match status" value="1"/>
</dbReference>
<dbReference type="InterPro" id="IPR004638">
    <property type="entry name" value="EmrB-like"/>
</dbReference>
<dbReference type="Pfam" id="PF07690">
    <property type="entry name" value="MFS_1"/>
    <property type="match status" value="1"/>
</dbReference>
<dbReference type="PROSITE" id="PS50850">
    <property type="entry name" value="MFS"/>
    <property type="match status" value="1"/>
</dbReference>
<evidence type="ECO:0000256" key="1">
    <source>
        <dbReference type="ARBA" id="ARBA00004651"/>
    </source>
</evidence>
<feature type="domain" description="Major facilitator superfamily (MFS) profile" evidence="9">
    <location>
        <begin position="32"/>
        <end position="510"/>
    </location>
</feature>
<comment type="subcellular location">
    <subcellularLocation>
        <location evidence="1">Cell membrane</location>
        <topology evidence="1">Multi-pass membrane protein</topology>
    </subcellularLocation>
</comment>
<dbReference type="EMBL" id="FRAP01000004">
    <property type="protein sequence ID" value="SHK28569.1"/>
    <property type="molecule type" value="Genomic_DNA"/>
</dbReference>
<evidence type="ECO:0000259" key="9">
    <source>
        <dbReference type="PROSITE" id="PS50850"/>
    </source>
</evidence>
<dbReference type="GO" id="GO:0005886">
    <property type="term" value="C:plasma membrane"/>
    <property type="evidence" value="ECO:0007669"/>
    <property type="project" value="UniProtKB-SubCell"/>
</dbReference>
<keyword evidence="11" id="KW-1185">Reference proteome</keyword>
<feature type="transmembrane region" description="Helical" evidence="8">
    <location>
        <begin position="159"/>
        <end position="178"/>
    </location>
</feature>
<dbReference type="Gene3D" id="1.20.1720.10">
    <property type="entry name" value="Multidrug resistance protein D"/>
    <property type="match status" value="1"/>
</dbReference>
<proteinExistence type="inferred from homology"/>
<dbReference type="GO" id="GO:0022857">
    <property type="term" value="F:transmembrane transporter activity"/>
    <property type="evidence" value="ECO:0007669"/>
    <property type="project" value="InterPro"/>
</dbReference>
<dbReference type="Proteomes" id="UP000184363">
    <property type="component" value="Unassembled WGS sequence"/>
</dbReference>
<dbReference type="PANTHER" id="PTHR42718">
    <property type="entry name" value="MAJOR FACILITATOR SUPERFAMILY MULTIDRUG TRANSPORTER MFSC"/>
    <property type="match status" value="1"/>
</dbReference>
<dbReference type="CDD" id="cd17503">
    <property type="entry name" value="MFS_LmrB_MDR_like"/>
    <property type="match status" value="1"/>
</dbReference>
<accession>A0A1M6R7X7</accession>
<organism evidence="10 11">
    <name type="scientific">Pseudonocardia thermophila</name>
    <dbReference type="NCBI Taxonomy" id="1848"/>
    <lineage>
        <taxon>Bacteria</taxon>
        <taxon>Bacillati</taxon>
        <taxon>Actinomycetota</taxon>
        <taxon>Actinomycetes</taxon>
        <taxon>Pseudonocardiales</taxon>
        <taxon>Pseudonocardiaceae</taxon>
        <taxon>Pseudonocardia</taxon>
    </lineage>
</organism>
<feature type="transmembrane region" description="Helical" evidence="8">
    <location>
        <begin position="350"/>
        <end position="367"/>
    </location>
</feature>
<evidence type="ECO:0000256" key="8">
    <source>
        <dbReference type="SAM" id="Phobius"/>
    </source>
</evidence>
<dbReference type="InterPro" id="IPR020846">
    <property type="entry name" value="MFS_dom"/>
</dbReference>
<dbReference type="InterPro" id="IPR036259">
    <property type="entry name" value="MFS_trans_sf"/>
</dbReference>
<name>A0A1M6R7X7_PSETH</name>
<dbReference type="RefSeq" id="WP_234997038.1">
    <property type="nucleotide sequence ID" value="NZ_FRAP01000004.1"/>
</dbReference>
<protein>
    <submittedName>
        <fullName evidence="10">Drug resistance transporter, EmrB/QacA subfamily</fullName>
    </submittedName>
</protein>
<comment type="similarity">
    <text evidence="2">Belongs to the major facilitator superfamily. EmrB family.</text>
</comment>
<sequence length="520" mass="55061">MSVDDRVREDAPVRQAAEIAQPTAGERGWILPMLVLVAGMFMSILDTTIVNVAVVDIQRDFGATTDQVQWIATAYTLAEGVVVPVSAWLGLRFGMKRVYNIALVLFAAGSVLCGLAWSLDSLIVFRVVQAIPGGVLPAVTLTMVYALVPKDKIGQAMAVYGLGVIFAPALGPVVGGYLVEYVDWRLIFFINLPIGVLGALAAVVVLPSFDTERAGKFDLWGFAAIATSLGALLLALEEGSAWGWTSGPIVTLFAISILSLALFVVIELEVDEPLLDVRVFLTWQYTNSLLLIAIQVAGLFAVVFYVLLFLQQAQGLGAFEAGLMLLPQALAMAVVMPVAGLLYDRIGPRWLAVTGLAISAYGTFLMHDLTVDTSRTTVVWLLVLRAVGLGLAMMPIMGGGVAAVPPHLVPAASAYNNVVQRASQAFGLAVLTAFMTNWQASLLSGRAALVPAGAPAVGPAAEQAMLQTYQLYARTQTQVFVDALDQLMLVTSALTAVGIVLALFLRSGPSGSDGPAVMMH</sequence>
<feature type="transmembrane region" description="Helical" evidence="8">
    <location>
        <begin position="123"/>
        <end position="147"/>
    </location>
</feature>
<keyword evidence="5 8" id="KW-0812">Transmembrane</keyword>
<feature type="transmembrane region" description="Helical" evidence="8">
    <location>
        <begin position="98"/>
        <end position="117"/>
    </location>
</feature>
<dbReference type="InterPro" id="IPR011701">
    <property type="entry name" value="MFS"/>
</dbReference>
<evidence type="ECO:0000256" key="5">
    <source>
        <dbReference type="ARBA" id="ARBA00022692"/>
    </source>
</evidence>
<feature type="transmembrane region" description="Helical" evidence="8">
    <location>
        <begin position="70"/>
        <end position="91"/>
    </location>
</feature>
<gene>
    <name evidence="10" type="ORF">SAMN05443637_104231</name>
</gene>
<evidence type="ECO:0000256" key="6">
    <source>
        <dbReference type="ARBA" id="ARBA00022989"/>
    </source>
</evidence>
<evidence type="ECO:0000313" key="10">
    <source>
        <dbReference type="EMBL" id="SHK28569.1"/>
    </source>
</evidence>
<feature type="transmembrane region" description="Helical" evidence="8">
    <location>
        <begin position="289"/>
        <end position="310"/>
    </location>
</feature>
<keyword evidence="7 8" id="KW-0472">Membrane</keyword>
<feature type="transmembrane region" description="Helical" evidence="8">
    <location>
        <begin position="379"/>
        <end position="404"/>
    </location>
</feature>
<feature type="transmembrane region" description="Helical" evidence="8">
    <location>
        <begin position="29"/>
        <end position="50"/>
    </location>
</feature>
<feature type="transmembrane region" description="Helical" evidence="8">
    <location>
        <begin position="184"/>
        <end position="205"/>
    </location>
</feature>
<feature type="transmembrane region" description="Helical" evidence="8">
    <location>
        <begin position="487"/>
        <end position="505"/>
    </location>
</feature>
<evidence type="ECO:0000256" key="2">
    <source>
        <dbReference type="ARBA" id="ARBA00008537"/>
    </source>
</evidence>
<feature type="transmembrane region" description="Helical" evidence="8">
    <location>
        <begin position="425"/>
        <end position="443"/>
    </location>
</feature>
<dbReference type="SUPFAM" id="SSF103473">
    <property type="entry name" value="MFS general substrate transporter"/>
    <property type="match status" value="1"/>
</dbReference>
<reference evidence="10 11" key="1">
    <citation type="submission" date="2016-11" db="EMBL/GenBank/DDBJ databases">
        <authorList>
            <person name="Jaros S."/>
            <person name="Januszkiewicz K."/>
            <person name="Wedrychowicz H."/>
        </authorList>
    </citation>
    <scope>NUCLEOTIDE SEQUENCE [LARGE SCALE GENOMIC DNA]</scope>
    <source>
        <strain evidence="10 11">DSM 43832</strain>
    </source>
</reference>
<evidence type="ECO:0000256" key="4">
    <source>
        <dbReference type="ARBA" id="ARBA00022475"/>
    </source>
</evidence>
<keyword evidence="3" id="KW-0813">Transport</keyword>